<proteinExistence type="predicted"/>
<evidence type="ECO:0000313" key="1">
    <source>
        <dbReference type="EMBL" id="CAN0180271.1"/>
    </source>
</evidence>
<organism evidence="1 2">
    <name type="scientific">Rangifer tarandus platyrhynchus</name>
    <name type="common">Svalbard reindeer</name>
    <dbReference type="NCBI Taxonomy" id="3082113"/>
    <lineage>
        <taxon>Eukaryota</taxon>
        <taxon>Metazoa</taxon>
        <taxon>Chordata</taxon>
        <taxon>Craniata</taxon>
        <taxon>Vertebrata</taxon>
        <taxon>Euteleostomi</taxon>
        <taxon>Mammalia</taxon>
        <taxon>Eutheria</taxon>
        <taxon>Laurasiatheria</taxon>
        <taxon>Artiodactyla</taxon>
        <taxon>Ruminantia</taxon>
        <taxon>Pecora</taxon>
        <taxon>Cervidae</taxon>
        <taxon>Odocoileinae</taxon>
        <taxon>Rangifer</taxon>
    </lineage>
</organism>
<accession>A0AC59Z3A9</accession>
<reference evidence="1" key="2">
    <citation type="submission" date="2025-03" db="EMBL/GenBank/DDBJ databases">
        <authorList>
            <consortium name="ELIXIR-Norway"/>
            <consortium name="Elixir Norway"/>
        </authorList>
    </citation>
    <scope>NUCLEOTIDE SEQUENCE</scope>
</reference>
<reference evidence="1" key="1">
    <citation type="submission" date="2023-05" db="EMBL/GenBank/DDBJ databases">
        <authorList>
            <consortium name="ELIXIR-Norway"/>
        </authorList>
    </citation>
    <scope>NUCLEOTIDE SEQUENCE</scope>
</reference>
<name>A0AC59Z3A9_RANTA</name>
<gene>
    <name evidence="1" type="ORF">MRATA1EN22A_LOCUS13241</name>
</gene>
<sequence>MGRPRLKSWKACLHAVGSLVRHNSGEPEKQKETVGGQTGSTVKGRTSQGCSHCLQSSPLTTTCCLDPLVLTCPSDFRLPLLQECTSRSGLWDVDAWRVYLFQERLVRL</sequence>
<dbReference type="Proteomes" id="UP001162501">
    <property type="component" value="Chromosome 23"/>
</dbReference>
<evidence type="ECO:0000313" key="2">
    <source>
        <dbReference type="Proteomes" id="UP001162501"/>
    </source>
</evidence>
<protein>
    <submittedName>
        <fullName evidence="1">Uncharacterized protein</fullName>
    </submittedName>
</protein>
<dbReference type="EMBL" id="OX596107">
    <property type="protein sequence ID" value="CAN0180271.1"/>
    <property type="molecule type" value="Genomic_DNA"/>
</dbReference>